<protein>
    <recommendedName>
        <fullName evidence="1">SLH domain-containing protein</fullName>
    </recommendedName>
</protein>
<evidence type="ECO:0000313" key="3">
    <source>
        <dbReference type="Proteomes" id="UP000217507"/>
    </source>
</evidence>
<dbReference type="InterPro" id="IPR051465">
    <property type="entry name" value="Cell_Envelope_Struct_Comp"/>
</dbReference>
<dbReference type="AlphaFoldDB" id="A0A1Z4KJU0"/>
<accession>A0A1Z4KJU0</accession>
<reference evidence="2 3" key="1">
    <citation type="submission" date="2017-06" db="EMBL/GenBank/DDBJ databases">
        <title>Genome sequencing of cyanobaciteial culture collection at National Institute for Environmental Studies (NIES).</title>
        <authorList>
            <person name="Hirose Y."/>
            <person name="Shimura Y."/>
            <person name="Fujisawa T."/>
            <person name="Nakamura Y."/>
            <person name="Kawachi M."/>
        </authorList>
    </citation>
    <scope>NUCLEOTIDE SEQUENCE [LARGE SCALE GENOMIC DNA]</scope>
    <source>
        <strain evidence="2 3">NIES-23</strain>
    </source>
</reference>
<sequence length="552" mass="58272">MKHQGFNFSSLRNLFSVLSLPTGITALLVASSGFMLVPSGVNASAAPTLTAQVPTTAPVIYVNPTTGADTASGGTTAATPYKTITFALNQAQPGAIIQLAPGNYSSETGEQFPLILKPGVTLQGDESTRGQGVLITGGGFYTSRTFARQDITILANNDTTIAGITATNPNQRGTAVWVESSNPTIRNNTFTNSVREGVFVTGTGNPKIQGNIFIQNKGNGISVARSAQGEISNNLFQDTGFGIAIGGTSTPLVAENQIVQNQDGLYISETAKPVLRKNVIQNNKRDGIVATVNAQPDLGTSENPGGNLIRSNGRYDVNNATRTVRILAVGNDIDQKKIFGQVDFVAATVEPPPSGQGTAFTDVATNYWAKGYIEALASQNIIAGFPDGTFRPNEPVTRAQFATIITKALTPQAKRNAINFRDVSSNFWAFAAIQAAYRSQFVSGYPDGTFKPQQEIPRVQALVSLANGLGLTANNQNVISIYSDAGQIPGYAVGPVAAATTRQLVINYPTVSQLNPNRPATRAEIAAFVYQALVNAGRAQPLPSSYLVQVPQ</sequence>
<feature type="domain" description="SLH" evidence="1">
    <location>
        <begin position="482"/>
        <end position="543"/>
    </location>
</feature>
<evidence type="ECO:0000259" key="1">
    <source>
        <dbReference type="PROSITE" id="PS51272"/>
    </source>
</evidence>
<dbReference type="Pfam" id="PF07602">
    <property type="entry name" value="DUF1565"/>
    <property type="match status" value="1"/>
</dbReference>
<dbReference type="InterPro" id="IPR001119">
    <property type="entry name" value="SLH_dom"/>
</dbReference>
<dbReference type="InterPro" id="IPR011459">
    <property type="entry name" value="DUF1565"/>
</dbReference>
<proteinExistence type="predicted"/>
<dbReference type="PROSITE" id="PS51272">
    <property type="entry name" value="SLH"/>
    <property type="match status" value="3"/>
</dbReference>
<feature type="domain" description="SLH" evidence="1">
    <location>
        <begin position="356"/>
        <end position="419"/>
    </location>
</feature>
<dbReference type="SMART" id="SM00710">
    <property type="entry name" value="PbH1"/>
    <property type="match status" value="6"/>
</dbReference>
<dbReference type="SUPFAM" id="SSF51126">
    <property type="entry name" value="Pectin lyase-like"/>
    <property type="match status" value="1"/>
</dbReference>
<dbReference type="NCBIfam" id="TIGR03804">
    <property type="entry name" value="para_beta_helix"/>
    <property type="match status" value="4"/>
</dbReference>
<evidence type="ECO:0000313" key="2">
    <source>
        <dbReference type="EMBL" id="BAY69236.1"/>
    </source>
</evidence>
<dbReference type="InterPro" id="IPR011050">
    <property type="entry name" value="Pectin_lyase_fold/virulence"/>
</dbReference>
<dbReference type="PANTHER" id="PTHR43308">
    <property type="entry name" value="OUTER MEMBRANE PROTEIN ALPHA-RELATED"/>
    <property type="match status" value="1"/>
</dbReference>
<dbReference type="EMBL" id="AP018216">
    <property type="protein sequence ID" value="BAY69236.1"/>
    <property type="molecule type" value="Genomic_DNA"/>
</dbReference>
<dbReference type="Gene3D" id="2.160.20.10">
    <property type="entry name" value="Single-stranded right-handed beta-helix, Pectin lyase-like"/>
    <property type="match status" value="1"/>
</dbReference>
<feature type="domain" description="SLH" evidence="1">
    <location>
        <begin position="420"/>
        <end position="479"/>
    </location>
</feature>
<dbReference type="InterPro" id="IPR012334">
    <property type="entry name" value="Pectin_lyas_fold"/>
</dbReference>
<dbReference type="Proteomes" id="UP000217507">
    <property type="component" value="Chromosome"/>
</dbReference>
<organism evidence="2 3">
    <name type="scientific">Trichormus variabilis NIES-23</name>
    <dbReference type="NCBI Taxonomy" id="1973479"/>
    <lineage>
        <taxon>Bacteria</taxon>
        <taxon>Bacillati</taxon>
        <taxon>Cyanobacteriota</taxon>
        <taxon>Cyanophyceae</taxon>
        <taxon>Nostocales</taxon>
        <taxon>Nostocaceae</taxon>
        <taxon>Trichormus</taxon>
    </lineage>
</organism>
<dbReference type="InterPro" id="IPR006626">
    <property type="entry name" value="PbH1"/>
</dbReference>
<dbReference type="InterPro" id="IPR022441">
    <property type="entry name" value="Para_beta_helix_rpt-2"/>
</dbReference>
<dbReference type="PANTHER" id="PTHR43308:SF5">
    <property type="entry name" value="S-LAYER PROTEIN _ PEPTIDOGLYCAN ENDO-BETA-N-ACETYLGLUCOSAMINIDASE"/>
    <property type="match status" value="1"/>
</dbReference>
<gene>
    <name evidence="2" type="ORF">NIES23_20290</name>
</gene>
<dbReference type="Pfam" id="PF00395">
    <property type="entry name" value="SLH"/>
    <property type="match status" value="3"/>
</dbReference>
<name>A0A1Z4KJU0_ANAVA</name>
<dbReference type="SMR" id="A0A1Z4KJU0"/>